<evidence type="ECO:0000313" key="6">
    <source>
        <dbReference type="EMBL" id="KAK3353310.1"/>
    </source>
</evidence>
<reference evidence="6" key="1">
    <citation type="journal article" date="2023" name="Mol. Phylogenet. Evol.">
        <title>Genome-scale phylogeny and comparative genomics of the fungal order Sordariales.</title>
        <authorList>
            <person name="Hensen N."/>
            <person name="Bonometti L."/>
            <person name="Westerberg I."/>
            <person name="Brannstrom I.O."/>
            <person name="Guillou S."/>
            <person name="Cros-Aarteil S."/>
            <person name="Calhoun S."/>
            <person name="Haridas S."/>
            <person name="Kuo A."/>
            <person name="Mondo S."/>
            <person name="Pangilinan J."/>
            <person name="Riley R."/>
            <person name="LaButti K."/>
            <person name="Andreopoulos B."/>
            <person name="Lipzen A."/>
            <person name="Chen C."/>
            <person name="Yan M."/>
            <person name="Daum C."/>
            <person name="Ng V."/>
            <person name="Clum A."/>
            <person name="Steindorff A."/>
            <person name="Ohm R.A."/>
            <person name="Martin F."/>
            <person name="Silar P."/>
            <person name="Natvig D.O."/>
            <person name="Lalanne C."/>
            <person name="Gautier V."/>
            <person name="Ament-Velasquez S.L."/>
            <person name="Kruys A."/>
            <person name="Hutchinson M.I."/>
            <person name="Powell A.J."/>
            <person name="Barry K."/>
            <person name="Miller A.N."/>
            <person name="Grigoriev I.V."/>
            <person name="Debuchy R."/>
            <person name="Gladieux P."/>
            <person name="Hiltunen Thoren M."/>
            <person name="Johannesson H."/>
        </authorList>
    </citation>
    <scope>NUCLEOTIDE SEQUENCE</scope>
    <source>
        <strain evidence="6">CBS 955.72</strain>
    </source>
</reference>
<protein>
    <recommendedName>
        <fullName evidence="5">Protein kinase domain-containing protein</fullName>
    </recommendedName>
</protein>
<evidence type="ECO:0000259" key="5">
    <source>
        <dbReference type="PROSITE" id="PS50011"/>
    </source>
</evidence>
<dbReference type="GO" id="GO:0005524">
    <property type="term" value="F:ATP binding"/>
    <property type="evidence" value="ECO:0007669"/>
    <property type="project" value="UniProtKB-KW"/>
</dbReference>
<evidence type="ECO:0000256" key="3">
    <source>
        <dbReference type="ARBA" id="ARBA00022777"/>
    </source>
</evidence>
<keyword evidence="3" id="KW-0418">Kinase</keyword>
<dbReference type="GO" id="GO:0004674">
    <property type="term" value="F:protein serine/threonine kinase activity"/>
    <property type="evidence" value="ECO:0007669"/>
    <property type="project" value="TreeGrafter"/>
</dbReference>
<dbReference type="AlphaFoldDB" id="A0AAJ0HIZ2"/>
<comment type="caution">
    <text evidence="6">The sequence shown here is derived from an EMBL/GenBank/DDBJ whole genome shotgun (WGS) entry which is preliminary data.</text>
</comment>
<keyword evidence="7" id="KW-1185">Reference proteome</keyword>
<keyword evidence="4" id="KW-0067">ATP-binding</keyword>
<name>A0AAJ0HIZ2_9PEZI</name>
<dbReference type="SUPFAM" id="SSF56112">
    <property type="entry name" value="Protein kinase-like (PK-like)"/>
    <property type="match status" value="1"/>
</dbReference>
<dbReference type="EMBL" id="JAUIQD010000004">
    <property type="protein sequence ID" value="KAK3353310.1"/>
    <property type="molecule type" value="Genomic_DNA"/>
</dbReference>
<dbReference type="Pfam" id="PF00069">
    <property type="entry name" value="Pkinase"/>
    <property type="match status" value="1"/>
</dbReference>
<proteinExistence type="predicted"/>
<evidence type="ECO:0000256" key="4">
    <source>
        <dbReference type="ARBA" id="ARBA00022840"/>
    </source>
</evidence>
<dbReference type="PANTHER" id="PTHR43289">
    <property type="entry name" value="MITOGEN-ACTIVATED PROTEIN KINASE KINASE KINASE 20-RELATED"/>
    <property type="match status" value="1"/>
</dbReference>
<dbReference type="PANTHER" id="PTHR43289:SF6">
    <property type="entry name" value="SERINE_THREONINE-PROTEIN KINASE NEKL-3"/>
    <property type="match status" value="1"/>
</dbReference>
<dbReference type="InterPro" id="IPR000719">
    <property type="entry name" value="Prot_kinase_dom"/>
</dbReference>
<dbReference type="Gene3D" id="1.10.510.10">
    <property type="entry name" value="Transferase(Phosphotransferase) domain 1"/>
    <property type="match status" value="1"/>
</dbReference>
<keyword evidence="1" id="KW-0808">Transferase</keyword>
<accession>A0AAJ0HIZ2</accession>
<organism evidence="6 7">
    <name type="scientific">Lasiosphaeria hispida</name>
    <dbReference type="NCBI Taxonomy" id="260671"/>
    <lineage>
        <taxon>Eukaryota</taxon>
        <taxon>Fungi</taxon>
        <taxon>Dikarya</taxon>
        <taxon>Ascomycota</taxon>
        <taxon>Pezizomycotina</taxon>
        <taxon>Sordariomycetes</taxon>
        <taxon>Sordariomycetidae</taxon>
        <taxon>Sordariales</taxon>
        <taxon>Lasiosphaeriaceae</taxon>
        <taxon>Lasiosphaeria</taxon>
    </lineage>
</organism>
<gene>
    <name evidence="6" type="ORF">B0T25DRAFT_518406</name>
</gene>
<feature type="domain" description="Protein kinase" evidence="5">
    <location>
        <begin position="1"/>
        <end position="182"/>
    </location>
</feature>
<sequence length="182" mass="20475">MTEWTIWPTITANGLVGAESEPWWFARTNVTVADSWDTEPDVDTYYLKHPWLAGYQDEPRPFMEDQVATWFAREIKQLERLARHPPHPNLVRYYGCRVRKSRITGALLGRLPDDNLQNHAQSGKSVNGEPFLAALASAIEHLHNAVGRVHNDIQPLNIMVGPDGTPTLIDLGAAGRLSNRMV</sequence>
<reference evidence="6" key="2">
    <citation type="submission" date="2023-06" db="EMBL/GenBank/DDBJ databases">
        <authorList>
            <consortium name="Lawrence Berkeley National Laboratory"/>
            <person name="Haridas S."/>
            <person name="Hensen N."/>
            <person name="Bonometti L."/>
            <person name="Westerberg I."/>
            <person name="Brannstrom I.O."/>
            <person name="Guillou S."/>
            <person name="Cros-Aarteil S."/>
            <person name="Calhoun S."/>
            <person name="Kuo A."/>
            <person name="Mondo S."/>
            <person name="Pangilinan J."/>
            <person name="Riley R."/>
            <person name="Labutti K."/>
            <person name="Andreopoulos B."/>
            <person name="Lipzen A."/>
            <person name="Chen C."/>
            <person name="Yanf M."/>
            <person name="Daum C."/>
            <person name="Ng V."/>
            <person name="Clum A."/>
            <person name="Steindorff A."/>
            <person name="Ohm R."/>
            <person name="Martin F."/>
            <person name="Silar P."/>
            <person name="Natvig D."/>
            <person name="Lalanne C."/>
            <person name="Gautier V."/>
            <person name="Ament-Velasquez S.L."/>
            <person name="Kruys A."/>
            <person name="Hutchinson M.I."/>
            <person name="Powell A.J."/>
            <person name="Barry K."/>
            <person name="Miller A.N."/>
            <person name="Grigoriev I.V."/>
            <person name="Debuchy R."/>
            <person name="Gladieux P."/>
            <person name="Thoren M.H."/>
            <person name="Johannesson H."/>
        </authorList>
    </citation>
    <scope>NUCLEOTIDE SEQUENCE</scope>
    <source>
        <strain evidence="6">CBS 955.72</strain>
    </source>
</reference>
<dbReference type="PROSITE" id="PS50011">
    <property type="entry name" value="PROTEIN_KINASE_DOM"/>
    <property type="match status" value="1"/>
</dbReference>
<evidence type="ECO:0000256" key="2">
    <source>
        <dbReference type="ARBA" id="ARBA00022741"/>
    </source>
</evidence>
<dbReference type="InterPro" id="IPR011009">
    <property type="entry name" value="Kinase-like_dom_sf"/>
</dbReference>
<keyword evidence="2" id="KW-0547">Nucleotide-binding</keyword>
<evidence type="ECO:0000256" key="1">
    <source>
        <dbReference type="ARBA" id="ARBA00022679"/>
    </source>
</evidence>
<dbReference type="Proteomes" id="UP001275084">
    <property type="component" value="Unassembled WGS sequence"/>
</dbReference>
<evidence type="ECO:0000313" key="7">
    <source>
        <dbReference type="Proteomes" id="UP001275084"/>
    </source>
</evidence>